<evidence type="ECO:0008006" key="3">
    <source>
        <dbReference type="Google" id="ProtNLM"/>
    </source>
</evidence>
<proteinExistence type="predicted"/>
<gene>
    <name evidence="1" type="ORF">J43TS3_10710</name>
</gene>
<dbReference type="InterPro" id="IPR005501">
    <property type="entry name" value="LamB/YcsF/PxpA-like"/>
</dbReference>
<dbReference type="Proteomes" id="UP000676917">
    <property type="component" value="Unassembled WGS sequence"/>
</dbReference>
<dbReference type="EMBL" id="BORP01000001">
    <property type="protein sequence ID" value="GIO26460.1"/>
    <property type="molecule type" value="Genomic_DNA"/>
</dbReference>
<comment type="caution">
    <text evidence="1">The sequence shown here is derived from an EMBL/GenBank/DDBJ whole genome shotgun (WGS) entry which is preliminary data.</text>
</comment>
<dbReference type="AlphaFoldDB" id="A0A919X8G6"/>
<evidence type="ECO:0000313" key="1">
    <source>
        <dbReference type="EMBL" id="GIO26460.1"/>
    </source>
</evidence>
<dbReference type="PANTHER" id="PTHR30292">
    <property type="entry name" value="UNCHARACTERIZED PROTEIN YBGL-RELATED"/>
    <property type="match status" value="1"/>
</dbReference>
<dbReference type="InterPro" id="IPR011330">
    <property type="entry name" value="Glyco_hydro/deAcase_b/a-brl"/>
</dbReference>
<sequence length="139" mass="15218">MPLQKKREIADAIAKSIKDLDQTLILYGLAGSELVAAGERYGLAVASEVFADRTYQPDGSLTPRSHHNALIHDPKQAVEQVKQMVLKGTVCAIDGTLIPLVADTVCIHSDHPQAVHFAKRLNEALWNEGLAVKPIRERC</sequence>
<keyword evidence="2" id="KW-1185">Reference proteome</keyword>
<dbReference type="SUPFAM" id="SSF88713">
    <property type="entry name" value="Glycoside hydrolase/deacetylase"/>
    <property type="match status" value="1"/>
</dbReference>
<dbReference type="Pfam" id="PF03746">
    <property type="entry name" value="LamB_YcsF"/>
    <property type="match status" value="1"/>
</dbReference>
<protein>
    <recommendedName>
        <fullName evidence="3">LamB/YcsF family protein</fullName>
    </recommendedName>
</protein>
<organism evidence="1 2">
    <name type="scientific">Ornithinibacillus bavariensis</name>
    <dbReference type="NCBI Taxonomy" id="545502"/>
    <lineage>
        <taxon>Bacteria</taxon>
        <taxon>Bacillati</taxon>
        <taxon>Bacillota</taxon>
        <taxon>Bacilli</taxon>
        <taxon>Bacillales</taxon>
        <taxon>Bacillaceae</taxon>
        <taxon>Ornithinibacillus</taxon>
    </lineage>
</organism>
<dbReference type="PANTHER" id="PTHR30292:SF0">
    <property type="entry name" value="5-OXOPROLINASE SUBUNIT A"/>
    <property type="match status" value="1"/>
</dbReference>
<name>A0A919X8G6_9BACI</name>
<dbReference type="GO" id="GO:0005975">
    <property type="term" value="P:carbohydrate metabolic process"/>
    <property type="evidence" value="ECO:0007669"/>
    <property type="project" value="InterPro"/>
</dbReference>
<evidence type="ECO:0000313" key="2">
    <source>
        <dbReference type="Proteomes" id="UP000676917"/>
    </source>
</evidence>
<reference evidence="1" key="1">
    <citation type="submission" date="2021-03" db="EMBL/GenBank/DDBJ databases">
        <title>Antimicrobial resistance genes in bacteria isolated from Japanese honey, and their potential for conferring macrolide and lincosamide resistance in the American foulbrood pathogen Paenibacillus larvae.</title>
        <authorList>
            <person name="Okamoto M."/>
            <person name="Kumagai M."/>
            <person name="Kanamori H."/>
            <person name="Takamatsu D."/>
        </authorList>
    </citation>
    <scope>NUCLEOTIDE SEQUENCE</scope>
    <source>
        <strain evidence="1">J43TS3</strain>
    </source>
</reference>
<accession>A0A919X8G6</accession>
<dbReference type="Gene3D" id="3.20.20.370">
    <property type="entry name" value="Glycoside hydrolase/deacetylase"/>
    <property type="match status" value="1"/>
</dbReference>